<name>A0A1H8YGE6_9PSEU</name>
<evidence type="ECO:0000256" key="2">
    <source>
        <dbReference type="ARBA" id="ARBA00023002"/>
    </source>
</evidence>
<evidence type="ECO:0000313" key="5">
    <source>
        <dbReference type="Proteomes" id="UP000198582"/>
    </source>
</evidence>
<feature type="domain" description="Enoyl reductase (ER)" evidence="3">
    <location>
        <begin position="31"/>
        <end position="339"/>
    </location>
</feature>
<dbReference type="Pfam" id="PF13602">
    <property type="entry name" value="ADH_zinc_N_2"/>
    <property type="match status" value="1"/>
</dbReference>
<dbReference type="Gene3D" id="3.90.180.10">
    <property type="entry name" value="Medium-chain alcohol dehydrogenases, catalytic domain"/>
    <property type="match status" value="1"/>
</dbReference>
<keyword evidence="1" id="KW-0521">NADP</keyword>
<dbReference type="PANTHER" id="PTHR48106:SF13">
    <property type="entry name" value="QUINONE OXIDOREDUCTASE-RELATED"/>
    <property type="match status" value="1"/>
</dbReference>
<dbReference type="GO" id="GO:0035925">
    <property type="term" value="F:mRNA 3'-UTR AU-rich region binding"/>
    <property type="evidence" value="ECO:0007669"/>
    <property type="project" value="TreeGrafter"/>
</dbReference>
<dbReference type="InterPro" id="IPR020843">
    <property type="entry name" value="ER"/>
</dbReference>
<protein>
    <submittedName>
        <fullName evidence="4">NADPH:quinone reductase</fullName>
    </submittedName>
</protein>
<dbReference type="EMBL" id="FOEF01000015">
    <property type="protein sequence ID" value="SEP51225.1"/>
    <property type="molecule type" value="Genomic_DNA"/>
</dbReference>
<evidence type="ECO:0000313" key="4">
    <source>
        <dbReference type="EMBL" id="SEP51225.1"/>
    </source>
</evidence>
<sequence>MDTESGRPETGLMTSTEENTTARIVRPIAYGGPENLAVFGTPVPEPAAGGVVVEVRAAGVNPIDWKLYSGAFHAVADKNKTSAGVADDTLPALGLECAGVIAAVGSEVTGAKVGDEVLVYPVTAAYADYVTAPVTSLIPKPATVGWAEAGALLLAGTTAVHVLHAAGVGEGDTVLVHGGSGGVGLMAVQLAAARGATVIATAAERNHDLLRDLGAIPVAYGPGLLDRVRAAAPGGVTAAVDLAGTAEALDASLELVADRQRIASITGTERRSAAGIKVLGNGPGQDTGTEIRNAARAGLADRAGAGELRVVISAVYPLAEAAKAHEAGIAGHTPGKLVLVPQHS</sequence>
<evidence type="ECO:0000256" key="1">
    <source>
        <dbReference type="ARBA" id="ARBA00022857"/>
    </source>
</evidence>
<gene>
    <name evidence="4" type="ORF">SAMN04489732_115198</name>
</gene>
<dbReference type="STRING" id="394193.SAMN04489732_115198"/>
<dbReference type="InterPro" id="IPR036291">
    <property type="entry name" value="NAD(P)-bd_dom_sf"/>
</dbReference>
<dbReference type="SMART" id="SM00829">
    <property type="entry name" value="PKS_ER"/>
    <property type="match status" value="1"/>
</dbReference>
<evidence type="ECO:0000259" key="3">
    <source>
        <dbReference type="SMART" id="SM00829"/>
    </source>
</evidence>
<dbReference type="GO" id="GO:0070402">
    <property type="term" value="F:NADPH binding"/>
    <property type="evidence" value="ECO:0007669"/>
    <property type="project" value="TreeGrafter"/>
</dbReference>
<proteinExistence type="predicted"/>
<dbReference type="SUPFAM" id="SSF50129">
    <property type="entry name" value="GroES-like"/>
    <property type="match status" value="1"/>
</dbReference>
<dbReference type="GO" id="GO:0005829">
    <property type="term" value="C:cytosol"/>
    <property type="evidence" value="ECO:0007669"/>
    <property type="project" value="TreeGrafter"/>
</dbReference>
<dbReference type="SUPFAM" id="SSF51735">
    <property type="entry name" value="NAD(P)-binding Rossmann-fold domains"/>
    <property type="match status" value="1"/>
</dbReference>
<dbReference type="InterPro" id="IPR013154">
    <property type="entry name" value="ADH-like_N"/>
</dbReference>
<dbReference type="AlphaFoldDB" id="A0A1H8YGE6"/>
<reference evidence="4 5" key="1">
    <citation type="submission" date="2016-10" db="EMBL/GenBank/DDBJ databases">
        <authorList>
            <person name="de Groot N.N."/>
        </authorList>
    </citation>
    <scope>NUCLEOTIDE SEQUENCE [LARGE SCALE GENOMIC DNA]</scope>
    <source>
        <strain evidence="4 5">DSM 44993</strain>
    </source>
</reference>
<dbReference type="Gene3D" id="3.40.50.720">
    <property type="entry name" value="NAD(P)-binding Rossmann-like Domain"/>
    <property type="match status" value="1"/>
</dbReference>
<dbReference type="CDD" id="cd05289">
    <property type="entry name" value="MDR_like_2"/>
    <property type="match status" value="1"/>
</dbReference>
<keyword evidence="5" id="KW-1185">Reference proteome</keyword>
<organism evidence="4 5">
    <name type="scientific">Amycolatopsis saalfeldensis</name>
    <dbReference type="NCBI Taxonomy" id="394193"/>
    <lineage>
        <taxon>Bacteria</taxon>
        <taxon>Bacillati</taxon>
        <taxon>Actinomycetota</taxon>
        <taxon>Actinomycetes</taxon>
        <taxon>Pseudonocardiales</taxon>
        <taxon>Pseudonocardiaceae</taxon>
        <taxon>Amycolatopsis</taxon>
    </lineage>
</organism>
<dbReference type="Pfam" id="PF08240">
    <property type="entry name" value="ADH_N"/>
    <property type="match status" value="1"/>
</dbReference>
<accession>A0A1H8YGE6</accession>
<dbReference type="Proteomes" id="UP000198582">
    <property type="component" value="Unassembled WGS sequence"/>
</dbReference>
<dbReference type="PANTHER" id="PTHR48106">
    <property type="entry name" value="QUINONE OXIDOREDUCTASE PIG3-RELATED"/>
    <property type="match status" value="1"/>
</dbReference>
<dbReference type="InterPro" id="IPR011032">
    <property type="entry name" value="GroES-like_sf"/>
</dbReference>
<dbReference type="GO" id="GO:0003960">
    <property type="term" value="F:quinone reductase (NADPH) activity"/>
    <property type="evidence" value="ECO:0007669"/>
    <property type="project" value="TreeGrafter"/>
</dbReference>
<keyword evidence="2" id="KW-0560">Oxidoreductase</keyword>